<evidence type="ECO:0000256" key="1">
    <source>
        <dbReference type="SAM" id="MobiDB-lite"/>
    </source>
</evidence>
<dbReference type="Pfam" id="PF11697">
    <property type="entry name" value="DUF3293"/>
    <property type="match status" value="1"/>
</dbReference>
<organism evidence="2 3">
    <name type="scientific">Lujinxingia vulgaris</name>
    <dbReference type="NCBI Taxonomy" id="2600176"/>
    <lineage>
        <taxon>Bacteria</taxon>
        <taxon>Deltaproteobacteria</taxon>
        <taxon>Bradymonadales</taxon>
        <taxon>Lujinxingiaceae</taxon>
        <taxon>Lujinxingia</taxon>
    </lineage>
</organism>
<dbReference type="InterPro" id="IPR021228">
    <property type="entry name" value="BrxD"/>
</dbReference>
<dbReference type="Pfam" id="PF10923">
    <property type="entry name" value="BrxC_BrxD"/>
    <property type="match status" value="1"/>
</dbReference>
<protein>
    <submittedName>
        <fullName evidence="2">DUF3293 domain-containing protein</fullName>
    </submittedName>
</protein>
<dbReference type="OrthoDB" id="5483626at2"/>
<sequence>MTSPPTHDALFQSYAEAIYEVIREEGPLALRVGEGVDALLEVNELDAETPWAVITAYNPASQLRSPAENARAHTALADLLRQRGLTHLPTRARDPRGEWPDEAGFLIVRIEPEEARKIARRFAQNAILIGRGAGPVEILDCRLTPDSRLPPRVVEAMRLGVVPDESVDAYTVGRDTELDLVDTDLGALAHGAGNLRVLLADYGAGKTHLLEVIARRALAQNFLVARVVLDAEGAAPSHPGRVYRGLIDQLTYPERPDAPRQGLSPLFERALQSPTARARFDLPERPSVTSQQRPSVTSQHRPSVTPQRPSVDDDSDRPEPAPHLYLSAALTHFERLSVDAHPELRDRLMRWIEGQPIGRNRDLDQELRRLPGKHRTIYSLKDYRPWARIYAYLLSGIDTLARDAGYQGLVLLFDEAERFALLSSENRAHAENLFKAMAAASVGADAAPFEREDLSGGGLGVLQTLPARYHNRHGLLAIFAMTPDDQGVDVLRQAAPDDAFVDLKLLGGEDFEKLASRVLRLYRDAHEEPLPAALDALLPRIISGLHRHGLLNTPRQSMKFIVELLDIARRRPTRLRDAVGELQGLLNT</sequence>
<proteinExistence type="predicted"/>
<name>A0A5C6X6W8_9DELT</name>
<dbReference type="RefSeq" id="WP_146975539.1">
    <property type="nucleotide sequence ID" value="NZ_VOSL01000059.1"/>
</dbReference>
<comment type="caution">
    <text evidence="2">The sequence shown here is derived from an EMBL/GenBank/DDBJ whole genome shotgun (WGS) entry which is preliminary data.</text>
</comment>
<evidence type="ECO:0000313" key="3">
    <source>
        <dbReference type="Proteomes" id="UP000321046"/>
    </source>
</evidence>
<accession>A0A5C6X6W8</accession>
<dbReference type="InterPro" id="IPR021710">
    <property type="entry name" value="DUF3293"/>
</dbReference>
<dbReference type="Proteomes" id="UP000321046">
    <property type="component" value="Unassembled WGS sequence"/>
</dbReference>
<dbReference type="EMBL" id="VOSL01000059">
    <property type="protein sequence ID" value="TXD33755.1"/>
    <property type="molecule type" value="Genomic_DNA"/>
</dbReference>
<dbReference type="AlphaFoldDB" id="A0A5C6X6W8"/>
<reference evidence="2 3" key="1">
    <citation type="submission" date="2019-08" db="EMBL/GenBank/DDBJ databases">
        <title>Bradymonadales sp. TMQ2.</title>
        <authorList>
            <person name="Liang Q."/>
        </authorList>
    </citation>
    <scope>NUCLEOTIDE SEQUENCE [LARGE SCALE GENOMIC DNA]</scope>
    <source>
        <strain evidence="2 3">TMQ2</strain>
    </source>
</reference>
<evidence type="ECO:0000313" key="2">
    <source>
        <dbReference type="EMBL" id="TXD33755.1"/>
    </source>
</evidence>
<feature type="region of interest" description="Disordered" evidence="1">
    <location>
        <begin position="277"/>
        <end position="322"/>
    </location>
</feature>
<feature type="compositionally biased region" description="Polar residues" evidence="1">
    <location>
        <begin position="287"/>
        <end position="308"/>
    </location>
</feature>
<gene>
    <name evidence="2" type="ORF">FRC96_14870</name>
</gene>